<accession>A0ABQ4XIQ6</accession>
<evidence type="ECO:0000256" key="1">
    <source>
        <dbReference type="SAM" id="MobiDB-lite"/>
    </source>
</evidence>
<name>A0ABQ4XIQ6_9ASTR</name>
<sequence>NVRFAKLSSDTGRKQEAHSKGHVLDNIILSDPEVCTSRQEKLRIRRSKPTPFQTFSVWNMIGGRRNAGCDIYGSSQLHVFELLLDPLIPVPAQLMLRAHVHGRMESLYLRHLCFAIECAKFGIPVKIRGIVLLYSPLGTRNFQTQTACSYDATPQYSDDESQIVELKVNRNMKRRSVINRPDVPIGNNNGNPKNINVDLPEFSSAENQGYYPPK</sequence>
<reference evidence="2" key="2">
    <citation type="submission" date="2022-01" db="EMBL/GenBank/DDBJ databases">
        <authorList>
            <person name="Yamashiro T."/>
            <person name="Shiraishi A."/>
            <person name="Satake H."/>
            <person name="Nakayama K."/>
        </authorList>
    </citation>
    <scope>NUCLEOTIDE SEQUENCE</scope>
</reference>
<dbReference type="EMBL" id="BQNB010009521">
    <property type="protein sequence ID" value="GJS64662.1"/>
    <property type="molecule type" value="Genomic_DNA"/>
</dbReference>
<organism evidence="2 3">
    <name type="scientific">Tanacetum coccineum</name>
    <dbReference type="NCBI Taxonomy" id="301880"/>
    <lineage>
        <taxon>Eukaryota</taxon>
        <taxon>Viridiplantae</taxon>
        <taxon>Streptophyta</taxon>
        <taxon>Embryophyta</taxon>
        <taxon>Tracheophyta</taxon>
        <taxon>Spermatophyta</taxon>
        <taxon>Magnoliopsida</taxon>
        <taxon>eudicotyledons</taxon>
        <taxon>Gunneridae</taxon>
        <taxon>Pentapetalae</taxon>
        <taxon>asterids</taxon>
        <taxon>campanulids</taxon>
        <taxon>Asterales</taxon>
        <taxon>Asteraceae</taxon>
        <taxon>Asteroideae</taxon>
        <taxon>Anthemideae</taxon>
        <taxon>Anthemidinae</taxon>
        <taxon>Tanacetum</taxon>
    </lineage>
</organism>
<protein>
    <submittedName>
        <fullName evidence="2">Uncharacterized protein</fullName>
    </submittedName>
</protein>
<dbReference type="Proteomes" id="UP001151760">
    <property type="component" value="Unassembled WGS sequence"/>
</dbReference>
<evidence type="ECO:0000313" key="3">
    <source>
        <dbReference type="Proteomes" id="UP001151760"/>
    </source>
</evidence>
<feature type="region of interest" description="Disordered" evidence="1">
    <location>
        <begin position="180"/>
        <end position="214"/>
    </location>
</feature>
<reference evidence="2" key="1">
    <citation type="journal article" date="2022" name="Int. J. Mol. Sci.">
        <title>Draft Genome of Tanacetum Coccineum: Genomic Comparison of Closely Related Tanacetum-Family Plants.</title>
        <authorList>
            <person name="Yamashiro T."/>
            <person name="Shiraishi A."/>
            <person name="Nakayama K."/>
            <person name="Satake H."/>
        </authorList>
    </citation>
    <scope>NUCLEOTIDE SEQUENCE</scope>
</reference>
<feature type="non-terminal residue" evidence="2">
    <location>
        <position position="1"/>
    </location>
</feature>
<gene>
    <name evidence="2" type="ORF">Tco_0679226</name>
</gene>
<comment type="caution">
    <text evidence="2">The sequence shown here is derived from an EMBL/GenBank/DDBJ whole genome shotgun (WGS) entry which is preliminary data.</text>
</comment>
<evidence type="ECO:0000313" key="2">
    <source>
        <dbReference type="EMBL" id="GJS64662.1"/>
    </source>
</evidence>
<feature type="compositionally biased region" description="Low complexity" evidence="1">
    <location>
        <begin position="183"/>
        <end position="197"/>
    </location>
</feature>
<keyword evidence="3" id="KW-1185">Reference proteome</keyword>
<proteinExistence type="predicted"/>